<dbReference type="InterPro" id="IPR012337">
    <property type="entry name" value="RNaseH-like_sf"/>
</dbReference>
<sequence length="151" mass="17204">MAKLFVDANPSFVAFVLEDGPSGYQHLPLGHSSMEAEYLAVMYGLGEYFIMWQKELDARHDDLDVEKSRAIGEETFATVATPSERTRRPLPPAVLVCSDNEVVVKQLSRQWHIGNNRLRKLAQQVWTMSQNVEVKFEWVSRKKNPAGKMLP</sequence>
<dbReference type="EMBL" id="LAZR01057670">
    <property type="protein sequence ID" value="KKK71577.1"/>
    <property type="molecule type" value="Genomic_DNA"/>
</dbReference>
<proteinExistence type="predicted"/>
<name>A0A0F8XR85_9ZZZZ</name>
<evidence type="ECO:0000259" key="1">
    <source>
        <dbReference type="Pfam" id="PF13456"/>
    </source>
</evidence>
<dbReference type="GO" id="GO:0004523">
    <property type="term" value="F:RNA-DNA hybrid ribonuclease activity"/>
    <property type="evidence" value="ECO:0007669"/>
    <property type="project" value="InterPro"/>
</dbReference>
<dbReference type="AlphaFoldDB" id="A0A0F8XR85"/>
<comment type="caution">
    <text evidence="2">The sequence shown here is derived from an EMBL/GenBank/DDBJ whole genome shotgun (WGS) entry which is preliminary data.</text>
</comment>
<dbReference type="Gene3D" id="3.30.420.10">
    <property type="entry name" value="Ribonuclease H-like superfamily/Ribonuclease H"/>
    <property type="match status" value="1"/>
</dbReference>
<dbReference type="SUPFAM" id="SSF53098">
    <property type="entry name" value="Ribonuclease H-like"/>
    <property type="match status" value="1"/>
</dbReference>
<protein>
    <recommendedName>
        <fullName evidence="1">RNase H type-1 domain-containing protein</fullName>
    </recommendedName>
</protein>
<organism evidence="2">
    <name type="scientific">marine sediment metagenome</name>
    <dbReference type="NCBI Taxonomy" id="412755"/>
    <lineage>
        <taxon>unclassified sequences</taxon>
        <taxon>metagenomes</taxon>
        <taxon>ecological metagenomes</taxon>
    </lineage>
</organism>
<dbReference type="InterPro" id="IPR036397">
    <property type="entry name" value="RNaseH_sf"/>
</dbReference>
<accession>A0A0F8XR85</accession>
<dbReference type="GO" id="GO:0003676">
    <property type="term" value="F:nucleic acid binding"/>
    <property type="evidence" value="ECO:0007669"/>
    <property type="project" value="InterPro"/>
</dbReference>
<gene>
    <name evidence="2" type="ORF">LCGC14_2912540</name>
</gene>
<evidence type="ECO:0000313" key="2">
    <source>
        <dbReference type="EMBL" id="KKK71577.1"/>
    </source>
</evidence>
<feature type="domain" description="RNase H type-1" evidence="1">
    <location>
        <begin position="94"/>
        <end position="145"/>
    </location>
</feature>
<reference evidence="2" key="1">
    <citation type="journal article" date="2015" name="Nature">
        <title>Complex archaea that bridge the gap between prokaryotes and eukaryotes.</title>
        <authorList>
            <person name="Spang A."/>
            <person name="Saw J.H."/>
            <person name="Jorgensen S.L."/>
            <person name="Zaremba-Niedzwiedzka K."/>
            <person name="Martijn J."/>
            <person name="Lind A.E."/>
            <person name="van Eijk R."/>
            <person name="Schleper C."/>
            <person name="Guy L."/>
            <person name="Ettema T.J."/>
        </authorList>
    </citation>
    <scope>NUCLEOTIDE SEQUENCE</scope>
</reference>
<dbReference type="InterPro" id="IPR002156">
    <property type="entry name" value="RNaseH_domain"/>
</dbReference>
<dbReference type="Pfam" id="PF13456">
    <property type="entry name" value="RVT_3"/>
    <property type="match status" value="1"/>
</dbReference>